<evidence type="ECO:0000256" key="13">
    <source>
        <dbReference type="PIRSR" id="PIRSR600823-1"/>
    </source>
</evidence>
<comment type="cofactor">
    <cofactor evidence="15 18">
        <name>Ca(2+)</name>
        <dbReference type="ChEBI" id="CHEBI:29108"/>
    </cofactor>
    <text evidence="15 18">Binds 2 calcium ions per subunit.</text>
</comment>
<evidence type="ECO:0000313" key="20">
    <source>
        <dbReference type="EMBL" id="KAG2403477.1"/>
    </source>
</evidence>
<accession>A0A8T0KU51</accession>
<evidence type="ECO:0000256" key="7">
    <source>
        <dbReference type="ARBA" id="ARBA00022723"/>
    </source>
</evidence>
<feature type="disulfide bond" evidence="17">
    <location>
        <begin position="131"/>
        <end position="333"/>
    </location>
</feature>
<evidence type="ECO:0000256" key="11">
    <source>
        <dbReference type="ARBA" id="ARBA00023157"/>
    </source>
</evidence>
<evidence type="ECO:0000259" key="19">
    <source>
        <dbReference type="PROSITE" id="PS50873"/>
    </source>
</evidence>
<dbReference type="GO" id="GO:0020037">
    <property type="term" value="F:heme binding"/>
    <property type="evidence" value="ECO:0007669"/>
    <property type="project" value="UniProtKB-UniRule"/>
</dbReference>
<feature type="binding site" evidence="15">
    <location>
        <position position="79"/>
    </location>
    <ligand>
        <name>Ca(2+)</name>
        <dbReference type="ChEBI" id="CHEBI:29108"/>
        <label>1</label>
    </ligand>
</feature>
<dbReference type="SUPFAM" id="SSF48113">
    <property type="entry name" value="Heme-dependent peroxidases"/>
    <property type="match status" value="1"/>
</dbReference>
<keyword evidence="9 18" id="KW-0560">Oxidoreductase</keyword>
<feature type="binding site" evidence="15">
    <location>
        <position position="83"/>
    </location>
    <ligand>
        <name>Ca(2+)</name>
        <dbReference type="ChEBI" id="CHEBI:29108"/>
        <label>1</label>
    </ligand>
</feature>
<dbReference type="CDD" id="cd00693">
    <property type="entry name" value="secretory_peroxidase"/>
    <property type="match status" value="1"/>
</dbReference>
<feature type="binding site" evidence="15">
    <location>
        <position position="98"/>
    </location>
    <ligand>
        <name>Ca(2+)</name>
        <dbReference type="ChEBI" id="CHEBI:29108"/>
        <label>1</label>
    </ligand>
</feature>
<dbReference type="GO" id="GO:0046872">
    <property type="term" value="F:metal ion binding"/>
    <property type="evidence" value="ECO:0007669"/>
    <property type="project" value="UniProtKB-UniRule"/>
</dbReference>
<dbReference type="PRINTS" id="PR00461">
    <property type="entry name" value="PLPEROXIDASE"/>
</dbReference>
<organism evidence="20 21">
    <name type="scientific">Phaseolus angularis</name>
    <name type="common">Azuki bean</name>
    <name type="synonym">Vigna angularis</name>
    <dbReference type="NCBI Taxonomy" id="3914"/>
    <lineage>
        <taxon>Eukaryota</taxon>
        <taxon>Viridiplantae</taxon>
        <taxon>Streptophyta</taxon>
        <taxon>Embryophyta</taxon>
        <taxon>Tracheophyta</taxon>
        <taxon>Spermatophyta</taxon>
        <taxon>Magnoliopsida</taxon>
        <taxon>eudicotyledons</taxon>
        <taxon>Gunneridae</taxon>
        <taxon>Pentapetalae</taxon>
        <taxon>rosids</taxon>
        <taxon>fabids</taxon>
        <taxon>Fabales</taxon>
        <taxon>Fabaceae</taxon>
        <taxon>Papilionoideae</taxon>
        <taxon>50 kb inversion clade</taxon>
        <taxon>NPAAA clade</taxon>
        <taxon>indigoferoid/millettioid clade</taxon>
        <taxon>Phaseoleae</taxon>
        <taxon>Vigna</taxon>
    </lineage>
</organism>
<dbReference type="InterPro" id="IPR010255">
    <property type="entry name" value="Haem_peroxidase_sf"/>
</dbReference>
<feature type="binding site" evidence="15">
    <location>
        <position position="85"/>
    </location>
    <ligand>
        <name>Ca(2+)</name>
        <dbReference type="ChEBI" id="CHEBI:29108"/>
        <label>1</label>
    </ligand>
</feature>
<evidence type="ECO:0000256" key="15">
    <source>
        <dbReference type="PIRSR" id="PIRSR600823-3"/>
    </source>
</evidence>
<feature type="binding site" evidence="15">
    <location>
        <position position="204"/>
    </location>
    <ligand>
        <name>Ca(2+)</name>
        <dbReference type="ChEBI" id="CHEBI:29108"/>
        <label>2</label>
    </ligand>
</feature>
<comment type="similarity">
    <text evidence="3">Belongs to the peroxidase family. Ascorbate peroxidase subfamily.</text>
</comment>
<comment type="catalytic activity">
    <reaction evidence="1 18">
        <text>2 a phenolic donor + H2O2 = 2 a phenolic radical donor + 2 H2O</text>
        <dbReference type="Rhea" id="RHEA:56136"/>
        <dbReference type="ChEBI" id="CHEBI:15377"/>
        <dbReference type="ChEBI" id="CHEBI:16240"/>
        <dbReference type="ChEBI" id="CHEBI:139520"/>
        <dbReference type="ChEBI" id="CHEBI:139521"/>
        <dbReference type="EC" id="1.11.1.7"/>
    </reaction>
</comment>
<protein>
    <recommendedName>
        <fullName evidence="4 18">Peroxidase</fullName>
        <ecNumber evidence="4 18">1.11.1.7</ecNumber>
    </recommendedName>
</protein>
<name>A0A8T0KU51_PHAAN</name>
<keyword evidence="5 18" id="KW-0575">Peroxidase</keyword>
<feature type="domain" description="Plant heme peroxidase family profile" evidence="19">
    <location>
        <begin position="34"/>
        <end position="337"/>
    </location>
</feature>
<evidence type="ECO:0000256" key="4">
    <source>
        <dbReference type="ARBA" id="ARBA00012313"/>
    </source>
</evidence>
<keyword evidence="18" id="KW-0964">Secreted</keyword>
<gene>
    <name evidence="20" type="ORF">HKW66_Vig0187640</name>
</gene>
<comment type="subcellular location">
    <subcellularLocation>
        <location evidence="18">Secreted</location>
    </subcellularLocation>
</comment>
<evidence type="ECO:0000256" key="5">
    <source>
        <dbReference type="ARBA" id="ARBA00022559"/>
    </source>
</evidence>
<dbReference type="PANTHER" id="PTHR31388">
    <property type="entry name" value="PEROXIDASE 72-RELATED"/>
    <property type="match status" value="1"/>
</dbReference>
<feature type="binding site" description="axial binding residue" evidence="15">
    <location>
        <position position="203"/>
    </location>
    <ligand>
        <name>heme b</name>
        <dbReference type="ChEBI" id="CHEBI:60344"/>
    </ligand>
    <ligandPart>
        <name>Fe</name>
        <dbReference type="ChEBI" id="CHEBI:18248"/>
    </ligandPart>
</feature>
<keyword evidence="11 17" id="KW-1015">Disulfide bond</keyword>
<feature type="site" description="Transition state stabilizer" evidence="16">
    <location>
        <position position="71"/>
    </location>
</feature>
<dbReference type="EC" id="1.11.1.7" evidence="4 18"/>
<feature type="binding site" evidence="15">
    <location>
        <position position="258"/>
    </location>
    <ligand>
        <name>Ca(2+)</name>
        <dbReference type="ChEBI" id="CHEBI:29108"/>
        <label>2</label>
    </ligand>
</feature>
<evidence type="ECO:0000256" key="6">
    <source>
        <dbReference type="ARBA" id="ARBA00022617"/>
    </source>
</evidence>
<dbReference type="InterPro" id="IPR019793">
    <property type="entry name" value="Peroxidases_heam-ligand_BS"/>
</dbReference>
<dbReference type="InterPro" id="IPR033905">
    <property type="entry name" value="Secretory_peroxidase"/>
</dbReference>
<comment type="similarity">
    <text evidence="18">Belongs to the peroxidase family. Classical plant (class III) peroxidase subfamily.</text>
</comment>
<feature type="binding site" evidence="15">
    <location>
        <position position="76"/>
    </location>
    <ligand>
        <name>Ca(2+)</name>
        <dbReference type="ChEBI" id="CHEBI:29108"/>
        <label>1</label>
    </ligand>
</feature>
<dbReference type="GO" id="GO:0006979">
    <property type="term" value="P:response to oxidative stress"/>
    <property type="evidence" value="ECO:0007669"/>
    <property type="project" value="UniProtKB-UniRule"/>
</dbReference>
<dbReference type="PANTHER" id="PTHR31388:SF139">
    <property type="entry name" value="PEROXIDASE 53"/>
    <property type="match status" value="1"/>
</dbReference>
<dbReference type="InterPro" id="IPR002016">
    <property type="entry name" value="Haem_peroxidase"/>
</dbReference>
<dbReference type="GO" id="GO:0140825">
    <property type="term" value="F:lactoperoxidase activity"/>
    <property type="evidence" value="ECO:0007669"/>
    <property type="project" value="UniProtKB-EC"/>
</dbReference>
<sequence length="339" mass="36065">MWKQVLESRLPFMLTFKFNGIATASFTVYQNKGQLSATFYSTTCSNVSTIVRNSVQQALTSDSRIAASLTRLHFHDCFVDGCDGSILLDVGGNITQSEKTAAPNANSVRGFDVVDSIKSSLESSCPGVVSCADILALAAESSVSLSGGPSWTVLLGRRDSLTANQAGANTSIPSPFESLANITSKFSAVGLDTTDLVALSGAHTFGRAQCQFFSQRLFNFSGTGSPDPTLNSTYLATLQQNCPQNGSGSTLNNLDPSTPDTFDNNYFTNLLINMGLLQTDQELFSTNGSSTISIVNNFANNQSAFFETFAQSMINMGNISPLTGTQGEIRTDCKKVNGS</sequence>
<comment type="function">
    <text evidence="2">Removal of H(2)O(2), oxidation of toxic reductants, biosynthesis and degradation of lignin, suberization, auxin catabolism, response to environmental stresses such as wounding, pathogen attack and oxidative stress. These functions might be dependent on each isozyme/isoform in each plant tissue.</text>
</comment>
<feature type="binding site" evidence="15">
    <location>
        <position position="81"/>
    </location>
    <ligand>
        <name>Ca(2+)</name>
        <dbReference type="ChEBI" id="CHEBI:29108"/>
        <label>1</label>
    </ligand>
</feature>
<feature type="disulfide bond" evidence="17">
    <location>
        <begin position="77"/>
        <end position="82"/>
    </location>
</feature>
<keyword evidence="6 18" id="KW-0349">Heme</keyword>
<feature type="binding site" evidence="15">
    <location>
        <position position="263"/>
    </location>
    <ligand>
        <name>Ca(2+)</name>
        <dbReference type="ChEBI" id="CHEBI:29108"/>
        <label>2</label>
    </ligand>
</feature>
<evidence type="ECO:0000256" key="14">
    <source>
        <dbReference type="PIRSR" id="PIRSR600823-2"/>
    </source>
</evidence>
<dbReference type="Gene3D" id="1.10.520.10">
    <property type="match status" value="1"/>
</dbReference>
<evidence type="ECO:0000256" key="8">
    <source>
        <dbReference type="ARBA" id="ARBA00022837"/>
    </source>
</evidence>
<dbReference type="Gene3D" id="1.10.420.10">
    <property type="entry name" value="Peroxidase, domain 2"/>
    <property type="match status" value="1"/>
</dbReference>
<dbReference type="PROSITE" id="PS00435">
    <property type="entry name" value="PEROXIDASE_1"/>
    <property type="match status" value="1"/>
</dbReference>
<dbReference type="GO" id="GO:0005576">
    <property type="term" value="C:extracellular region"/>
    <property type="evidence" value="ECO:0007669"/>
    <property type="project" value="UniProtKB-SubCell"/>
</dbReference>
<proteinExistence type="inferred from homology"/>
<evidence type="ECO:0000256" key="1">
    <source>
        <dbReference type="ARBA" id="ARBA00000189"/>
    </source>
</evidence>
<reference evidence="20 21" key="1">
    <citation type="submission" date="2020-05" db="EMBL/GenBank/DDBJ databases">
        <title>Vigna angularis (adzuki bean) Var. LongXiaoDou No. 4 denovo assembly.</title>
        <authorList>
            <person name="Xiang H."/>
        </authorList>
    </citation>
    <scope>NUCLEOTIDE SEQUENCE [LARGE SCALE GENOMIC DNA]</scope>
    <source>
        <tissue evidence="20">Leaf</tissue>
    </source>
</reference>
<keyword evidence="7 15" id="KW-0479">Metal-binding</keyword>
<feature type="disulfide bond" evidence="17">
    <location>
        <begin position="210"/>
        <end position="242"/>
    </location>
</feature>
<dbReference type="GO" id="GO:0042744">
    <property type="term" value="P:hydrogen peroxide catabolic process"/>
    <property type="evidence" value="ECO:0007669"/>
    <property type="project" value="UniProtKB-KW"/>
</dbReference>
<comment type="cofactor">
    <cofactor evidence="15 18">
        <name>heme b</name>
        <dbReference type="ChEBI" id="CHEBI:60344"/>
    </cofactor>
    <text evidence="15 18">Binds 1 heme b (iron(II)-protoporphyrin IX) group per subunit.</text>
</comment>
<evidence type="ECO:0000256" key="3">
    <source>
        <dbReference type="ARBA" id="ARBA00006873"/>
    </source>
</evidence>
<evidence type="ECO:0000313" key="21">
    <source>
        <dbReference type="Proteomes" id="UP000743370"/>
    </source>
</evidence>
<dbReference type="InterPro" id="IPR000823">
    <property type="entry name" value="Peroxidase_pln"/>
</dbReference>
<evidence type="ECO:0000256" key="17">
    <source>
        <dbReference type="PIRSR" id="PIRSR600823-5"/>
    </source>
</evidence>
<dbReference type="EMBL" id="JABFOF010000003">
    <property type="protein sequence ID" value="KAG2403477.1"/>
    <property type="molecule type" value="Genomic_DNA"/>
</dbReference>
<evidence type="ECO:0000256" key="9">
    <source>
        <dbReference type="ARBA" id="ARBA00023002"/>
    </source>
</evidence>
<evidence type="ECO:0000256" key="16">
    <source>
        <dbReference type="PIRSR" id="PIRSR600823-4"/>
    </source>
</evidence>
<keyword evidence="10 15" id="KW-0408">Iron</keyword>
<keyword evidence="8 15" id="KW-0106">Calcium</keyword>
<comment type="caution">
    <text evidence="20">The sequence shown here is derived from an EMBL/GenBank/DDBJ whole genome shotgun (WGS) entry which is preliminary data.</text>
</comment>
<evidence type="ECO:0000256" key="2">
    <source>
        <dbReference type="ARBA" id="ARBA00002322"/>
    </source>
</evidence>
<keyword evidence="18" id="KW-0376">Hydrogen peroxide</keyword>
<feature type="binding site" evidence="14">
    <location>
        <position position="173"/>
    </location>
    <ligand>
        <name>substrate</name>
    </ligand>
</feature>
<dbReference type="PROSITE" id="PS50873">
    <property type="entry name" value="PEROXIDASE_4"/>
    <property type="match status" value="1"/>
</dbReference>
<dbReference type="Proteomes" id="UP000743370">
    <property type="component" value="Unassembled WGS sequence"/>
</dbReference>
<feature type="active site" description="Proton acceptor" evidence="13">
    <location>
        <position position="75"/>
    </location>
</feature>
<dbReference type="PRINTS" id="PR00458">
    <property type="entry name" value="PEROXIDASE"/>
</dbReference>
<evidence type="ECO:0000256" key="18">
    <source>
        <dbReference type="RuleBase" id="RU362060"/>
    </source>
</evidence>
<dbReference type="FunFam" id="1.10.520.10:FF:000009">
    <property type="entry name" value="Peroxidase"/>
    <property type="match status" value="1"/>
</dbReference>
<dbReference type="FunFam" id="1.10.420.10:FF:000001">
    <property type="entry name" value="Peroxidase"/>
    <property type="match status" value="1"/>
</dbReference>
<dbReference type="Pfam" id="PF00141">
    <property type="entry name" value="peroxidase"/>
    <property type="match status" value="1"/>
</dbReference>
<feature type="disulfide bond" evidence="17">
    <location>
        <begin position="44"/>
        <end position="125"/>
    </location>
</feature>
<evidence type="ECO:0000256" key="12">
    <source>
        <dbReference type="ARBA" id="ARBA00023180"/>
    </source>
</evidence>
<keyword evidence="12" id="KW-0325">Glycoprotein</keyword>
<dbReference type="AlphaFoldDB" id="A0A8T0KU51"/>
<evidence type="ECO:0000256" key="10">
    <source>
        <dbReference type="ARBA" id="ARBA00023004"/>
    </source>
</evidence>
<feature type="binding site" evidence="15">
    <location>
        <position position="255"/>
    </location>
    <ligand>
        <name>Ca(2+)</name>
        <dbReference type="ChEBI" id="CHEBI:29108"/>
        <label>2</label>
    </ligand>
</feature>